<evidence type="ECO:0000313" key="2">
    <source>
        <dbReference type="EMBL" id="KAE9265785.1"/>
    </source>
</evidence>
<gene>
    <name evidence="2" type="ORF">PF001_g30743</name>
</gene>
<sequence>MLVMLLSLSPLPLRSPCRCGGAHRNAARRSPVPPQCSPSRHAAVAVLSAAMPAVLHSLCRPPPCSSCCSRCPRYRDTTATHTVPLWPGSPECCPTVARAAVMLTISPCCCRCACRRNARRAAVTGLTGMLPDGRPCRRNAHHLAMLLSLCFPPQCPPCCARCAGRRHASHAALTVPATAMLAVKLWPGSPKCLPTVAHAAEIVQERNWSSQDVDVDYPRSMLTYVMCVQTWSVIWCCQHQKQRNLGGSTTSDV</sequence>
<comment type="caution">
    <text evidence="2">The sequence shown here is derived from an EMBL/GenBank/DDBJ whole genome shotgun (WGS) entry which is preliminary data.</text>
</comment>
<reference evidence="2 3" key="1">
    <citation type="submission" date="2018-08" db="EMBL/GenBank/DDBJ databases">
        <title>Genomic investigation of the strawberry pathogen Phytophthora fragariae indicates pathogenicity is determined by transcriptional variation in three key races.</title>
        <authorList>
            <person name="Adams T.M."/>
            <person name="Armitage A.D."/>
            <person name="Sobczyk M.K."/>
            <person name="Bates H.J."/>
            <person name="Dunwell J.M."/>
            <person name="Nellist C.F."/>
            <person name="Harrison R.J."/>
        </authorList>
    </citation>
    <scope>NUCLEOTIDE SEQUENCE [LARGE SCALE GENOMIC DNA]</scope>
    <source>
        <strain evidence="2 3">A4</strain>
    </source>
</reference>
<accession>A0A6A4B3F7</accession>
<evidence type="ECO:0000313" key="3">
    <source>
        <dbReference type="Proteomes" id="UP000437068"/>
    </source>
</evidence>
<dbReference type="Proteomes" id="UP000437068">
    <property type="component" value="Unassembled WGS sequence"/>
</dbReference>
<protein>
    <submittedName>
        <fullName evidence="2">Uncharacterized protein</fullName>
    </submittedName>
</protein>
<feature type="chain" id="PRO_5025630221" evidence="1">
    <location>
        <begin position="17"/>
        <end position="253"/>
    </location>
</feature>
<dbReference type="EMBL" id="QXGE01006171">
    <property type="protein sequence ID" value="KAE9265785.1"/>
    <property type="molecule type" value="Genomic_DNA"/>
</dbReference>
<dbReference type="AlphaFoldDB" id="A0A6A4B3F7"/>
<keyword evidence="1" id="KW-0732">Signal</keyword>
<name>A0A6A4B3F7_9STRA</name>
<proteinExistence type="predicted"/>
<organism evidence="2 3">
    <name type="scientific">Phytophthora fragariae</name>
    <dbReference type="NCBI Taxonomy" id="53985"/>
    <lineage>
        <taxon>Eukaryota</taxon>
        <taxon>Sar</taxon>
        <taxon>Stramenopiles</taxon>
        <taxon>Oomycota</taxon>
        <taxon>Peronosporomycetes</taxon>
        <taxon>Peronosporales</taxon>
        <taxon>Peronosporaceae</taxon>
        <taxon>Phytophthora</taxon>
    </lineage>
</organism>
<feature type="signal peptide" evidence="1">
    <location>
        <begin position="1"/>
        <end position="16"/>
    </location>
</feature>
<evidence type="ECO:0000256" key="1">
    <source>
        <dbReference type="SAM" id="SignalP"/>
    </source>
</evidence>